<accession>A0ABV8RXX6</accession>
<protein>
    <recommendedName>
        <fullName evidence="3">Alpha/beta hydrolase</fullName>
    </recommendedName>
</protein>
<reference evidence="2" key="1">
    <citation type="journal article" date="2019" name="Int. J. Syst. Evol. Microbiol.">
        <title>The Global Catalogue of Microorganisms (GCM) 10K type strain sequencing project: providing services to taxonomists for standard genome sequencing and annotation.</title>
        <authorList>
            <consortium name="The Broad Institute Genomics Platform"/>
            <consortium name="The Broad Institute Genome Sequencing Center for Infectious Disease"/>
            <person name="Wu L."/>
            <person name="Ma J."/>
        </authorList>
    </citation>
    <scope>NUCLEOTIDE SEQUENCE [LARGE SCALE GENOMIC DNA]</scope>
    <source>
        <strain evidence="2">CGMCC 1.19029</strain>
    </source>
</reference>
<name>A0ABV8RXX6_9BURK</name>
<evidence type="ECO:0008006" key="3">
    <source>
        <dbReference type="Google" id="ProtNLM"/>
    </source>
</evidence>
<dbReference type="EMBL" id="JBHSDY010000004">
    <property type="protein sequence ID" value="MFC4297992.1"/>
    <property type="molecule type" value="Genomic_DNA"/>
</dbReference>
<dbReference type="RefSeq" id="WP_376812553.1">
    <property type="nucleotide sequence ID" value="NZ_JBHSDY010000004.1"/>
</dbReference>
<keyword evidence="2" id="KW-1185">Reference proteome</keyword>
<evidence type="ECO:0000313" key="2">
    <source>
        <dbReference type="Proteomes" id="UP001595756"/>
    </source>
</evidence>
<comment type="caution">
    <text evidence="1">The sequence shown here is derived from an EMBL/GenBank/DDBJ whole genome shotgun (WGS) entry which is preliminary data.</text>
</comment>
<organism evidence="1 2">
    <name type="scientific">Castellaniella hirudinis</name>
    <dbReference type="NCBI Taxonomy" id="1144617"/>
    <lineage>
        <taxon>Bacteria</taxon>
        <taxon>Pseudomonadati</taxon>
        <taxon>Pseudomonadota</taxon>
        <taxon>Betaproteobacteria</taxon>
        <taxon>Burkholderiales</taxon>
        <taxon>Alcaligenaceae</taxon>
        <taxon>Castellaniella</taxon>
    </lineage>
</organism>
<gene>
    <name evidence="1" type="ORF">ACFO0J_08050</name>
</gene>
<dbReference type="Proteomes" id="UP001595756">
    <property type="component" value="Unassembled WGS sequence"/>
</dbReference>
<sequence length="73" mass="7949">MATFILIAGGWQGGRDVPRKTYVGAHGWEGSPFRELFGRLSADPEWSTIALDCGHNVARLKPDALAEILLAQL</sequence>
<proteinExistence type="predicted"/>
<evidence type="ECO:0000313" key="1">
    <source>
        <dbReference type="EMBL" id="MFC4297992.1"/>
    </source>
</evidence>